<comment type="caution">
    <text evidence="3">The sequence shown here is derived from an EMBL/GenBank/DDBJ whole genome shotgun (WGS) entry which is preliminary data.</text>
</comment>
<dbReference type="CDD" id="cd00293">
    <property type="entry name" value="USP-like"/>
    <property type="match status" value="1"/>
</dbReference>
<dbReference type="Pfam" id="PF00582">
    <property type="entry name" value="Usp"/>
    <property type="match status" value="1"/>
</dbReference>
<dbReference type="EMBL" id="JXBB01000023">
    <property type="protein sequence ID" value="OAR04090.1"/>
    <property type="molecule type" value="Genomic_DNA"/>
</dbReference>
<accession>A0A132NAA7</accession>
<feature type="domain" description="UspA" evidence="2">
    <location>
        <begin position="9"/>
        <end position="149"/>
    </location>
</feature>
<keyword evidence="4" id="KW-1185">Reference proteome</keyword>
<proteinExistence type="inferred from homology"/>
<dbReference type="Proteomes" id="UP000243024">
    <property type="component" value="Unassembled WGS sequence"/>
</dbReference>
<dbReference type="STRING" id="1484.SA87_06355"/>
<dbReference type="AlphaFoldDB" id="A0A132NAA7"/>
<organism evidence="3 4">
    <name type="scientific">Hydrogenibacillus schlegelii</name>
    <name type="common">Bacillus schlegelii</name>
    <dbReference type="NCBI Taxonomy" id="1484"/>
    <lineage>
        <taxon>Bacteria</taxon>
        <taxon>Bacillati</taxon>
        <taxon>Bacillota</taxon>
        <taxon>Bacilli</taxon>
        <taxon>Bacillales</taxon>
        <taxon>Bacillales Family X. Incertae Sedis</taxon>
        <taxon>Hydrogenibacillus</taxon>
    </lineage>
</organism>
<name>A0A132NAA7_HYDSH</name>
<dbReference type="InterPro" id="IPR014729">
    <property type="entry name" value="Rossmann-like_a/b/a_fold"/>
</dbReference>
<dbReference type="InterPro" id="IPR006015">
    <property type="entry name" value="Universal_stress_UspA"/>
</dbReference>
<comment type="similarity">
    <text evidence="1">Belongs to the universal stress protein A family.</text>
</comment>
<dbReference type="Gene3D" id="3.40.50.620">
    <property type="entry name" value="HUPs"/>
    <property type="match status" value="1"/>
</dbReference>
<dbReference type="RefSeq" id="WP_066201182.1">
    <property type="nucleotide sequence ID" value="NZ_CBCSAS010000041.1"/>
</dbReference>
<gene>
    <name evidence="3" type="ORF">SA87_06355</name>
</gene>
<evidence type="ECO:0000256" key="1">
    <source>
        <dbReference type="ARBA" id="ARBA00008791"/>
    </source>
</evidence>
<dbReference type="PRINTS" id="PR01438">
    <property type="entry name" value="UNVRSLSTRESS"/>
</dbReference>
<dbReference type="SUPFAM" id="SSF52402">
    <property type="entry name" value="Adenine nucleotide alpha hydrolases-like"/>
    <property type="match status" value="1"/>
</dbReference>
<evidence type="ECO:0000259" key="2">
    <source>
        <dbReference type="Pfam" id="PF00582"/>
    </source>
</evidence>
<evidence type="ECO:0000313" key="4">
    <source>
        <dbReference type="Proteomes" id="UP000243024"/>
    </source>
</evidence>
<dbReference type="InterPro" id="IPR006016">
    <property type="entry name" value="UspA"/>
</dbReference>
<reference evidence="3 4" key="1">
    <citation type="submission" date="2015-09" db="EMBL/GenBank/DDBJ databases">
        <title>Draft genome sequence of Hydrogenibacillus schlegelii DSM 2000.</title>
        <authorList>
            <person name="Hemp J."/>
        </authorList>
    </citation>
    <scope>NUCLEOTIDE SEQUENCE [LARGE SCALE GENOMIC DNA]</scope>
    <source>
        <strain evidence="3 4">MA 48</strain>
    </source>
</reference>
<dbReference type="PANTHER" id="PTHR46268">
    <property type="entry name" value="STRESS RESPONSE PROTEIN NHAX"/>
    <property type="match status" value="1"/>
</dbReference>
<evidence type="ECO:0000313" key="3">
    <source>
        <dbReference type="EMBL" id="OAR04090.1"/>
    </source>
</evidence>
<sequence>MPESAKTIRSMLVAVDGSAPSLAAARWALDLSRALGARLYAVFVDDDGEGGRVPKDAWPGPGDPAYARLKAGLSALEAIAAEGLRADVPTETLLYRGAIVEAILTAASDVRADGIVLGDRGLSGLRRLLLGSVAAEVVRRAKCPVTVVKAGALPQNAPKEG</sequence>
<protein>
    <recommendedName>
        <fullName evidence="2">UspA domain-containing protein</fullName>
    </recommendedName>
</protein>
<dbReference type="PANTHER" id="PTHR46268:SF6">
    <property type="entry name" value="UNIVERSAL STRESS PROTEIN UP12"/>
    <property type="match status" value="1"/>
</dbReference>